<proteinExistence type="inferred from homology"/>
<dbReference type="EMBL" id="CP011307">
    <property type="protein sequence ID" value="ALP93078.1"/>
    <property type="molecule type" value="Genomic_DNA"/>
</dbReference>
<evidence type="ECO:0000256" key="3">
    <source>
        <dbReference type="ARBA" id="ARBA00022630"/>
    </source>
</evidence>
<dbReference type="KEGG" id="ibu:IB211_00683"/>
<evidence type="ECO:0000256" key="6">
    <source>
        <dbReference type="ARBA" id="ARBA00022967"/>
    </source>
</evidence>
<reference evidence="11 13" key="1">
    <citation type="journal article" date="2015" name="Nat. Commun.">
        <title>Production of butyrate from lysine and the Amadori product fructoselysine by a human gut commensal.</title>
        <authorList>
            <person name="Bui T.P."/>
            <person name="Ritari J."/>
            <person name="Boeren S."/>
            <person name="de Waard P."/>
            <person name="Plugge C.M."/>
            <person name="de Vos W.M."/>
        </authorList>
    </citation>
    <scope>NUCLEOTIDE SEQUENCE [LARGE SCALE GENOMIC DNA]</scope>
    <source>
        <strain evidence="11 13">AF211</strain>
    </source>
</reference>
<dbReference type="PANTHER" id="PTHR30578">
    <property type="entry name" value="ELECTRON TRANSPORT COMPLEX PROTEIN RNFD"/>
    <property type="match status" value="1"/>
</dbReference>
<keyword evidence="6 10" id="KW-1278">Translocase</keyword>
<dbReference type="EC" id="7.-.-.-" evidence="10"/>
<dbReference type="OrthoDB" id="9776359at2"/>
<evidence type="ECO:0000313" key="11">
    <source>
        <dbReference type="EMBL" id="ALP93078.1"/>
    </source>
</evidence>
<dbReference type="InterPro" id="IPR004338">
    <property type="entry name" value="NqrB/RnfD"/>
</dbReference>
<dbReference type="GO" id="GO:0055085">
    <property type="term" value="P:transmembrane transport"/>
    <property type="evidence" value="ECO:0007669"/>
    <property type="project" value="InterPro"/>
</dbReference>
<name>A0A0S2W120_9FIRM</name>
<evidence type="ECO:0000313" key="13">
    <source>
        <dbReference type="Proteomes" id="UP000064844"/>
    </source>
</evidence>
<feature type="transmembrane region" description="Helical" evidence="10">
    <location>
        <begin position="274"/>
        <end position="293"/>
    </location>
</feature>
<keyword evidence="9 10" id="KW-0472">Membrane</keyword>
<dbReference type="STRING" id="1297617.IB211_00683"/>
<evidence type="ECO:0000256" key="9">
    <source>
        <dbReference type="ARBA" id="ARBA00023136"/>
    </source>
</evidence>
<evidence type="ECO:0000256" key="8">
    <source>
        <dbReference type="ARBA" id="ARBA00022989"/>
    </source>
</evidence>
<dbReference type="GO" id="GO:0022900">
    <property type="term" value="P:electron transport chain"/>
    <property type="evidence" value="ECO:0007669"/>
    <property type="project" value="UniProtKB-UniRule"/>
</dbReference>
<feature type="transmembrane region" description="Helical" evidence="10">
    <location>
        <begin position="187"/>
        <end position="211"/>
    </location>
</feature>
<comment type="subcellular location">
    <subcellularLocation>
        <location evidence="10">Cell membrane</location>
        <topology evidence="10">Multi-pass membrane protein</topology>
    </subcellularLocation>
</comment>
<protein>
    <recommendedName>
        <fullName evidence="10">Ion-translocating oxidoreductase complex subunit D</fullName>
        <ecNumber evidence="10">7.-.-.-</ecNumber>
    </recommendedName>
    <alternativeName>
        <fullName evidence="10">Rnf electron transport complex subunit D</fullName>
    </alternativeName>
</protein>
<evidence type="ECO:0000256" key="1">
    <source>
        <dbReference type="ARBA" id="ARBA00022448"/>
    </source>
</evidence>
<feature type="modified residue" description="FMN phosphoryl threonine" evidence="10">
    <location>
        <position position="165"/>
    </location>
</feature>
<dbReference type="HAMAP" id="MF_00462">
    <property type="entry name" value="RsxD_RnfD"/>
    <property type="match status" value="1"/>
</dbReference>
<dbReference type="PANTHER" id="PTHR30578:SF0">
    <property type="entry name" value="ION-TRANSLOCATING OXIDOREDUCTASE COMPLEX SUBUNIT D"/>
    <property type="match status" value="1"/>
</dbReference>
<dbReference type="InterPro" id="IPR011303">
    <property type="entry name" value="RnfD_bac"/>
</dbReference>
<sequence length="345" mass="36658">MNNETKLLGVASSPHVSSPIGTRTLMLDVLVALVPSLCVAVFFFGLRALIATAISVAACEVFEWGYRKLLHKTNTNGDLSAAVTGVLLAFVCPVTLPYWMLIIGDFFAIVVVKQLFGGLGKNFVNPALAGRAFLMLSYPVAMTTWAAPGQRVGLLSAADAVTGATPLSADFMHQGLLPEGVSLQNMFVGNIGGCMGEISALLLLCGGVYLVVRGVIRLRVPVAFIGTVAVLTFLFPMGGNDRLTWMLYEVLGGGLMLGAIFMATDYVTSPTTPVGEILFGIGCGLLTVFIRYFGGYPEGVSYAILIMNACVWLLDKVKPPRFGLTKEMKEKQKAAKKAAKEASAS</sequence>
<evidence type="ECO:0000256" key="5">
    <source>
        <dbReference type="ARBA" id="ARBA00022692"/>
    </source>
</evidence>
<keyword evidence="13" id="KW-1185">Reference proteome</keyword>
<dbReference type="EMBL" id="QEKK01000006">
    <property type="protein sequence ID" value="PVY48528.1"/>
    <property type="molecule type" value="Genomic_DNA"/>
</dbReference>
<dbReference type="Proteomes" id="UP000245778">
    <property type="component" value="Unassembled WGS sequence"/>
</dbReference>
<organism evidence="11 13">
    <name type="scientific">Intestinimonas butyriciproducens</name>
    <dbReference type="NCBI Taxonomy" id="1297617"/>
    <lineage>
        <taxon>Bacteria</taxon>
        <taxon>Bacillati</taxon>
        <taxon>Bacillota</taxon>
        <taxon>Clostridia</taxon>
        <taxon>Eubacteriales</taxon>
        <taxon>Intestinimonas</taxon>
    </lineage>
</organism>
<reference evidence="13" key="2">
    <citation type="submission" date="2015-04" db="EMBL/GenBank/DDBJ databases">
        <title>A butyrogenic pathway from the amino acid lysine in a human gut commensal.</title>
        <authorList>
            <person name="de Vos W.M."/>
            <person name="Bui N.T.P."/>
            <person name="Plugge C.M."/>
            <person name="Ritari J."/>
        </authorList>
    </citation>
    <scope>NUCLEOTIDE SEQUENCE [LARGE SCALE GENOMIC DNA]</scope>
    <source>
        <strain evidence="13">AF211</strain>
    </source>
</reference>
<gene>
    <name evidence="10" type="primary">rnfD</name>
    <name evidence="12" type="ORF">C7373_10634</name>
    <name evidence="11" type="ORF">IB211_00683</name>
</gene>
<dbReference type="RefSeq" id="WP_058117098.1">
    <property type="nucleotide sequence ID" value="NZ_CALICV010000064.1"/>
</dbReference>
<dbReference type="eggNOG" id="COG4658">
    <property type="taxonomic scope" value="Bacteria"/>
</dbReference>
<keyword evidence="5 10" id="KW-0812">Transmembrane</keyword>
<dbReference type="PATRIC" id="fig|1297617.4.peg.691"/>
<keyword evidence="10" id="KW-1003">Cell membrane</keyword>
<dbReference type="Pfam" id="PF03116">
    <property type="entry name" value="NQR2_RnfD_RnfE"/>
    <property type="match status" value="1"/>
</dbReference>
<keyword evidence="4 10" id="KW-0288">FMN</keyword>
<comment type="function">
    <text evidence="10">Part of a membrane-bound complex that couples electron transfer with translocation of ions across the membrane.</text>
</comment>
<comment type="similarity">
    <text evidence="10">Belongs to the NqrB/RnfD family.</text>
</comment>
<accession>A0A0S2W120</accession>
<evidence type="ECO:0000256" key="7">
    <source>
        <dbReference type="ARBA" id="ARBA00022982"/>
    </source>
</evidence>
<dbReference type="GeneID" id="93228340"/>
<keyword evidence="1 10" id="KW-0813">Transport</keyword>
<reference evidence="12 14" key="3">
    <citation type="submission" date="2018-04" db="EMBL/GenBank/DDBJ databases">
        <title>Genomic Encyclopedia of Type Strains, Phase IV (KMG-IV): sequencing the most valuable type-strain genomes for metagenomic binning, comparative biology and taxonomic classification.</title>
        <authorList>
            <person name="Goeker M."/>
        </authorList>
    </citation>
    <scope>NUCLEOTIDE SEQUENCE [LARGE SCALE GENOMIC DNA]</scope>
    <source>
        <strain evidence="12 14">DSM 26588</strain>
    </source>
</reference>
<evidence type="ECO:0000313" key="14">
    <source>
        <dbReference type="Proteomes" id="UP000245778"/>
    </source>
</evidence>
<feature type="transmembrane region" description="Helical" evidence="10">
    <location>
        <begin position="218"/>
        <end position="239"/>
    </location>
</feature>
<dbReference type="NCBIfam" id="TIGR01946">
    <property type="entry name" value="rnfD"/>
    <property type="match status" value="1"/>
</dbReference>
<dbReference type="Proteomes" id="UP000064844">
    <property type="component" value="Chromosome"/>
</dbReference>
<keyword evidence="8 10" id="KW-1133">Transmembrane helix</keyword>
<dbReference type="AlphaFoldDB" id="A0A0S2W120"/>
<feature type="transmembrane region" description="Helical" evidence="10">
    <location>
        <begin position="245"/>
        <end position="267"/>
    </location>
</feature>
<evidence type="ECO:0000256" key="10">
    <source>
        <dbReference type="HAMAP-Rule" id="MF_00462"/>
    </source>
</evidence>
<comment type="caution">
    <text evidence="10">Lacks conserved residue(s) required for the propagation of feature annotation.</text>
</comment>
<comment type="cofactor">
    <cofactor evidence="10">
        <name>FMN</name>
        <dbReference type="ChEBI" id="CHEBI:58210"/>
    </cofactor>
</comment>
<evidence type="ECO:0000256" key="4">
    <source>
        <dbReference type="ARBA" id="ARBA00022643"/>
    </source>
</evidence>
<keyword evidence="7 10" id="KW-0249">Electron transport</keyword>
<comment type="subunit">
    <text evidence="10">The complex is composed of six subunits: RnfA, RnfB, RnfC, RnfD, RnfE and RnfG.</text>
</comment>
<evidence type="ECO:0000256" key="2">
    <source>
        <dbReference type="ARBA" id="ARBA00022553"/>
    </source>
</evidence>
<feature type="transmembrane region" description="Helical" evidence="10">
    <location>
        <begin position="29"/>
        <end position="62"/>
    </location>
</feature>
<keyword evidence="3 10" id="KW-0285">Flavoprotein</keyword>
<keyword evidence="2 10" id="KW-0597">Phosphoprotein</keyword>
<evidence type="ECO:0000313" key="12">
    <source>
        <dbReference type="EMBL" id="PVY48528.1"/>
    </source>
</evidence>
<dbReference type="GO" id="GO:0005886">
    <property type="term" value="C:plasma membrane"/>
    <property type="evidence" value="ECO:0007669"/>
    <property type="project" value="UniProtKB-SubCell"/>
</dbReference>